<feature type="domain" description="SmORF-like" evidence="3">
    <location>
        <begin position="1"/>
        <end position="91"/>
    </location>
</feature>
<feature type="compositionally biased region" description="Basic and acidic residues" evidence="1">
    <location>
        <begin position="43"/>
        <end position="57"/>
    </location>
</feature>
<feature type="compositionally biased region" description="Polar residues" evidence="1">
    <location>
        <begin position="134"/>
        <end position="154"/>
    </location>
</feature>
<protein>
    <submittedName>
        <fullName evidence="4">SmORF</fullName>
    </submittedName>
</protein>
<dbReference type="InParanoid" id="A7AXD8"/>
<reference evidence="5" key="2">
    <citation type="journal article" date="2020" name="Data Brief">
        <title>Transcriptome dataset of Babesia bovis life stages within vertebrate and invertebrate hosts.</title>
        <authorList>
            <person name="Ueti M.W."/>
            <person name="Johnson W.C."/>
            <person name="Kappmeyer L.S."/>
            <person name="Herndon D.R."/>
            <person name="Mousel M.R."/>
            <person name="Reif K.E."/>
            <person name="Taus N.S."/>
            <person name="Ifeonu O.O."/>
            <person name="Silva J.C."/>
            <person name="Suarez C.E."/>
            <person name="Brayton K.A."/>
        </authorList>
    </citation>
    <scope>NUCLEOTIDE SEQUENCE [LARGE SCALE GENOMIC DNA]</scope>
</reference>
<feature type="chain" id="PRO_5002704944" evidence="2">
    <location>
        <begin position="25"/>
        <end position="292"/>
    </location>
</feature>
<comment type="caution">
    <text evidence="4">The sequence shown here is derived from an EMBL/GenBank/DDBJ whole genome shotgun (WGS) entry which is preliminary data.</text>
</comment>
<sequence>MVVFNMLWKLFVVVAFGLSATVTSTEVAQEQPKEESLIGGFSNEKESTVSKPSEVKEATGTSTPGNSDPDEPPMFTVEWYLLPKPLNRATLRYMLPWNLQTAVPEDCKRPILPVVERQIRNYFSWLEKTKQKESSSAQGETTNISQPPKKSFTSRFFGKKDASTVKPVDVPDLPKYSLEWYFVQKPENRKLLRDRLPYATKAFVAPDCREPIAPVLEKRIRDYFSLYTVDWYLLPKQENRIALRYMLPSDLAAKVPEDCNEPIDPEVEAIIKEHFTVTEKKQRPNRFWYLHL</sequence>
<accession>A7AXD8</accession>
<dbReference type="Proteomes" id="UP000002173">
    <property type="component" value="Unassembled WGS sequence"/>
</dbReference>
<feature type="signal peptide" evidence="2">
    <location>
        <begin position="1"/>
        <end position="24"/>
    </location>
</feature>
<evidence type="ECO:0000256" key="1">
    <source>
        <dbReference type="SAM" id="MobiDB-lite"/>
    </source>
</evidence>
<dbReference type="VEuPathDB" id="PiroplasmaDB:BBOV_I001180"/>
<evidence type="ECO:0000259" key="3">
    <source>
        <dbReference type="Pfam" id="PF23503"/>
    </source>
</evidence>
<proteinExistence type="predicted"/>
<keyword evidence="2" id="KW-0732">Signal</keyword>
<dbReference type="RefSeq" id="XP_001608779.1">
    <property type="nucleotide sequence ID" value="XM_001608729.1"/>
</dbReference>
<dbReference type="Pfam" id="PF23503">
    <property type="entry name" value="Microp_apicomplexa_5"/>
    <property type="match status" value="2"/>
</dbReference>
<dbReference type="InterPro" id="IPR056315">
    <property type="entry name" value="SmORF-like_dom_apicomplexa"/>
</dbReference>
<dbReference type="KEGG" id="bbo:BBOV_I001180"/>
<organism evidence="4 5">
    <name type="scientific">Babesia bovis</name>
    <dbReference type="NCBI Taxonomy" id="5865"/>
    <lineage>
        <taxon>Eukaryota</taxon>
        <taxon>Sar</taxon>
        <taxon>Alveolata</taxon>
        <taxon>Apicomplexa</taxon>
        <taxon>Aconoidasida</taxon>
        <taxon>Piroplasmida</taxon>
        <taxon>Babesiidae</taxon>
        <taxon>Babesia</taxon>
    </lineage>
</organism>
<dbReference type="AlphaFoldDB" id="A7AXD8"/>
<feature type="domain" description="SmORF-like" evidence="3">
    <location>
        <begin position="143"/>
        <end position="192"/>
    </location>
</feature>
<evidence type="ECO:0000313" key="4">
    <source>
        <dbReference type="EMBL" id="EDO05211.1"/>
    </source>
</evidence>
<feature type="region of interest" description="Disordered" evidence="1">
    <location>
        <begin position="131"/>
        <end position="154"/>
    </location>
</feature>
<evidence type="ECO:0000313" key="5">
    <source>
        <dbReference type="Proteomes" id="UP000002173"/>
    </source>
</evidence>
<gene>
    <name evidence="4" type="ORF">BBOV_I001180</name>
</gene>
<keyword evidence="5" id="KW-1185">Reference proteome</keyword>
<name>A7AXD8_BABBO</name>
<reference evidence="5" key="3">
    <citation type="journal article" date="2021" name="Int. J. Parasitol.">
        <title>Comparative analysis of gene expression between Babesia bovis blood stages and kinetes allowed by improved genome annotation.</title>
        <authorList>
            <person name="Ueti M.W."/>
            <person name="Johnson W.C."/>
            <person name="Kappmeyer L.S."/>
            <person name="Herndon D.R."/>
            <person name="Mousel M.R."/>
            <person name="Reif K.E."/>
            <person name="Taus N.S."/>
            <person name="Ifeonu O.O."/>
            <person name="Silva J.C."/>
            <person name="Suarez C.E."/>
            <person name="Brayton K.A."/>
        </authorList>
    </citation>
    <scope>NUCLEOTIDE SEQUENCE [LARGE SCALE GENOMIC DNA]</scope>
</reference>
<dbReference type="GeneID" id="5476862"/>
<dbReference type="EMBL" id="AAXT01000006">
    <property type="protein sequence ID" value="EDO05211.1"/>
    <property type="molecule type" value="Genomic_DNA"/>
</dbReference>
<evidence type="ECO:0000256" key="2">
    <source>
        <dbReference type="SAM" id="SignalP"/>
    </source>
</evidence>
<reference evidence="4 5" key="1">
    <citation type="journal article" date="2007" name="PLoS Pathog.">
        <title>Genome sequence of Babesia bovis and comparative analysis of apicomplexan hemoprotozoa.</title>
        <authorList>
            <person name="Brayton K.A."/>
            <person name="Lau A.O.T."/>
            <person name="Herndon D.R."/>
            <person name="Hannick L."/>
            <person name="Kappmeyer L.S."/>
            <person name="Berens S.J."/>
            <person name="Bidwell S.L."/>
            <person name="Brown W.C."/>
            <person name="Crabtree J."/>
            <person name="Fadrosh D."/>
            <person name="Feldblum T."/>
            <person name="Forberger H.A."/>
            <person name="Haas B.J."/>
            <person name="Howell J.M."/>
            <person name="Khouri H."/>
            <person name="Koo H."/>
            <person name="Mann D.J."/>
            <person name="Norimine J."/>
            <person name="Paulsen I.T."/>
            <person name="Radune D."/>
            <person name="Ren Q."/>
            <person name="Smith R.K. Jr."/>
            <person name="Suarez C.E."/>
            <person name="White O."/>
            <person name="Wortman J.R."/>
            <person name="Knowles D.P. Jr."/>
            <person name="McElwain T.F."/>
            <person name="Nene V.M."/>
        </authorList>
    </citation>
    <scope>NUCLEOTIDE SEQUENCE [LARGE SCALE GENOMIC DNA]</scope>
    <source>
        <strain evidence="4">T2Bo</strain>
    </source>
</reference>
<feature type="region of interest" description="Disordered" evidence="1">
    <location>
        <begin position="31"/>
        <end position="72"/>
    </location>
</feature>